<keyword evidence="2" id="KW-1185">Reference proteome</keyword>
<accession>A0A916U517</accession>
<evidence type="ECO:0008006" key="3">
    <source>
        <dbReference type="Google" id="ProtNLM"/>
    </source>
</evidence>
<dbReference type="Proteomes" id="UP000651668">
    <property type="component" value="Unassembled WGS sequence"/>
</dbReference>
<dbReference type="AlphaFoldDB" id="A0A916U517"/>
<organism evidence="1 2">
    <name type="scientific">Pedobacter quisquiliarum</name>
    <dbReference type="NCBI Taxonomy" id="1834438"/>
    <lineage>
        <taxon>Bacteria</taxon>
        <taxon>Pseudomonadati</taxon>
        <taxon>Bacteroidota</taxon>
        <taxon>Sphingobacteriia</taxon>
        <taxon>Sphingobacteriales</taxon>
        <taxon>Sphingobacteriaceae</taxon>
        <taxon>Pedobacter</taxon>
    </lineage>
</organism>
<evidence type="ECO:0000313" key="1">
    <source>
        <dbReference type="EMBL" id="GGC57822.1"/>
    </source>
</evidence>
<dbReference type="RefSeq" id="WP_188625692.1">
    <property type="nucleotide sequence ID" value="NZ_BMIL01000003.1"/>
</dbReference>
<proteinExistence type="predicted"/>
<dbReference type="EMBL" id="BMIL01000003">
    <property type="protein sequence ID" value="GGC57822.1"/>
    <property type="molecule type" value="Genomic_DNA"/>
</dbReference>
<evidence type="ECO:0000313" key="2">
    <source>
        <dbReference type="Proteomes" id="UP000651668"/>
    </source>
</evidence>
<reference evidence="1" key="2">
    <citation type="submission" date="2020-09" db="EMBL/GenBank/DDBJ databases">
        <authorList>
            <person name="Sun Q."/>
            <person name="Zhou Y."/>
        </authorList>
    </citation>
    <scope>NUCLEOTIDE SEQUENCE</scope>
    <source>
        <strain evidence="1">CGMCC 1.15343</strain>
    </source>
</reference>
<dbReference type="Pfam" id="PF13376">
    <property type="entry name" value="OmdA"/>
    <property type="match status" value="1"/>
</dbReference>
<reference evidence="1" key="1">
    <citation type="journal article" date="2014" name="Int. J. Syst. Evol. Microbiol.">
        <title>Complete genome sequence of Corynebacterium casei LMG S-19264T (=DSM 44701T), isolated from a smear-ripened cheese.</title>
        <authorList>
            <consortium name="US DOE Joint Genome Institute (JGI-PGF)"/>
            <person name="Walter F."/>
            <person name="Albersmeier A."/>
            <person name="Kalinowski J."/>
            <person name="Ruckert C."/>
        </authorList>
    </citation>
    <scope>NUCLEOTIDE SEQUENCE</scope>
    <source>
        <strain evidence="1">CGMCC 1.15343</strain>
    </source>
</reference>
<sequence length="191" mass="22025">MLHTPEESFRPSSRSDWRNWLKENHQRKQSIWLIYVKKGRQTPTLSYSDAVEEALCFGWIDSTRKSLGEDEFTQFFCRRKPQSGWSKVNKQKVLDLIDQGLMTKAGLDCIEAAKLNGSWTLLDEVEELLIPADLEAALQAHSGAKNFFLSLSKSTRKQILQWVVFAKRPSTRENRIKEIVSASAEQRKPKL</sequence>
<gene>
    <name evidence="1" type="ORF">GCM10011387_09330</name>
</gene>
<name>A0A916U517_9SPHI</name>
<comment type="caution">
    <text evidence="1">The sequence shown here is derived from an EMBL/GenBank/DDBJ whole genome shotgun (WGS) entry which is preliminary data.</text>
</comment>
<protein>
    <recommendedName>
        <fullName evidence="3">Bacteriocin-protection, YdeI or OmpD-Associated</fullName>
    </recommendedName>
</protein>